<dbReference type="AlphaFoldDB" id="A0A4C1VPV3"/>
<organism evidence="6 7">
    <name type="scientific">Eumeta variegata</name>
    <name type="common">Bagworm moth</name>
    <name type="synonym">Eumeta japonica</name>
    <dbReference type="NCBI Taxonomy" id="151549"/>
    <lineage>
        <taxon>Eukaryota</taxon>
        <taxon>Metazoa</taxon>
        <taxon>Ecdysozoa</taxon>
        <taxon>Arthropoda</taxon>
        <taxon>Hexapoda</taxon>
        <taxon>Insecta</taxon>
        <taxon>Pterygota</taxon>
        <taxon>Neoptera</taxon>
        <taxon>Endopterygota</taxon>
        <taxon>Lepidoptera</taxon>
        <taxon>Glossata</taxon>
        <taxon>Ditrysia</taxon>
        <taxon>Tineoidea</taxon>
        <taxon>Psychidae</taxon>
        <taxon>Oiketicinae</taxon>
        <taxon>Eumeta</taxon>
    </lineage>
</organism>
<evidence type="ECO:0000256" key="3">
    <source>
        <dbReference type="ARBA" id="ARBA00023157"/>
    </source>
</evidence>
<proteinExistence type="predicted"/>
<reference evidence="6 7" key="1">
    <citation type="journal article" date="2019" name="Commun. Biol.">
        <title>The bagworm genome reveals a unique fibroin gene that provides high tensile strength.</title>
        <authorList>
            <person name="Kono N."/>
            <person name="Nakamura H."/>
            <person name="Ohtoshi R."/>
            <person name="Tomita M."/>
            <person name="Numata K."/>
            <person name="Arakawa K."/>
        </authorList>
    </citation>
    <scope>NUCLEOTIDE SEQUENCE [LARGE SCALE GENOMIC DNA]</scope>
</reference>
<dbReference type="InterPro" id="IPR000436">
    <property type="entry name" value="Sushi_SCR_CCP_dom"/>
</dbReference>
<dbReference type="SUPFAM" id="SSF57535">
    <property type="entry name" value="Complement control module/SCR domain"/>
    <property type="match status" value="2"/>
</dbReference>
<feature type="domain" description="Sushi" evidence="5">
    <location>
        <begin position="124"/>
        <end position="181"/>
    </location>
</feature>
<evidence type="ECO:0000259" key="5">
    <source>
        <dbReference type="PROSITE" id="PS50923"/>
    </source>
</evidence>
<dbReference type="CDD" id="cd00033">
    <property type="entry name" value="CCP"/>
    <property type="match status" value="2"/>
</dbReference>
<evidence type="ECO:0000313" key="7">
    <source>
        <dbReference type="Proteomes" id="UP000299102"/>
    </source>
</evidence>
<sequence>MVSPWTTIGRVFLYSIFLNPHLNGCRCSSTARSCGQPGEVPHGWVTADCHTFGCRAVVQCGPGFELVGKAERYCQADGAWAPKELPTCVLNPYFAYIKANTPYVHRAFPIATSHGLRCPVVTQVQCPPPEAPRHGKAIFTSCAYNSVVSYECKYGYRLVGDATRRCGADRKWSGAQPMCKGANPTVHPLDRDYARRAEYLSSLINKTAHN</sequence>
<feature type="domain" description="Sushi" evidence="5">
    <location>
        <begin position="32"/>
        <end position="90"/>
    </location>
</feature>
<dbReference type="EMBL" id="BGZK01000386">
    <property type="protein sequence ID" value="GBP40691.1"/>
    <property type="molecule type" value="Genomic_DNA"/>
</dbReference>
<dbReference type="Proteomes" id="UP000299102">
    <property type="component" value="Unassembled WGS sequence"/>
</dbReference>
<evidence type="ECO:0000313" key="6">
    <source>
        <dbReference type="EMBL" id="GBP40691.1"/>
    </source>
</evidence>
<protein>
    <submittedName>
        <fullName evidence="6">Protein lev-9</fullName>
    </submittedName>
</protein>
<dbReference type="PANTHER" id="PTHR45656">
    <property type="entry name" value="PROTEIN CBR-CLEC-78"/>
    <property type="match status" value="1"/>
</dbReference>
<comment type="caution">
    <text evidence="4">Lacks conserved residue(s) required for the propagation of feature annotation.</text>
</comment>
<dbReference type="Gene3D" id="2.10.70.10">
    <property type="entry name" value="Complement Module, domain 1"/>
    <property type="match status" value="2"/>
</dbReference>
<accession>A0A4C1VPV3</accession>
<dbReference type="STRING" id="151549.A0A4C1VPV3"/>
<name>A0A4C1VPV3_EUMVA</name>
<dbReference type="PANTHER" id="PTHR45656:SF4">
    <property type="entry name" value="PROTEIN CBR-CLEC-78"/>
    <property type="match status" value="1"/>
</dbReference>
<evidence type="ECO:0000256" key="2">
    <source>
        <dbReference type="ARBA" id="ARBA00022737"/>
    </source>
</evidence>
<feature type="disulfide bond" evidence="4">
    <location>
        <begin position="152"/>
        <end position="179"/>
    </location>
</feature>
<evidence type="ECO:0000256" key="4">
    <source>
        <dbReference type="PROSITE-ProRule" id="PRU00302"/>
    </source>
</evidence>
<keyword evidence="1" id="KW-0732">Signal</keyword>
<dbReference type="SMART" id="SM00032">
    <property type="entry name" value="CCP"/>
    <property type="match status" value="2"/>
</dbReference>
<comment type="caution">
    <text evidence="6">The sequence shown here is derived from an EMBL/GenBank/DDBJ whole genome shotgun (WGS) entry which is preliminary data.</text>
</comment>
<dbReference type="InterPro" id="IPR035976">
    <property type="entry name" value="Sushi/SCR/CCP_sf"/>
</dbReference>
<dbReference type="PROSITE" id="PS50923">
    <property type="entry name" value="SUSHI"/>
    <property type="match status" value="2"/>
</dbReference>
<keyword evidence="2" id="KW-0677">Repeat</keyword>
<dbReference type="InterPro" id="IPR051277">
    <property type="entry name" value="SEZ6_CSMD_C4BPB_Regulators"/>
</dbReference>
<dbReference type="OrthoDB" id="5804959at2759"/>
<dbReference type="Pfam" id="PF00084">
    <property type="entry name" value="Sushi"/>
    <property type="match status" value="2"/>
</dbReference>
<evidence type="ECO:0000256" key="1">
    <source>
        <dbReference type="ARBA" id="ARBA00022729"/>
    </source>
</evidence>
<keyword evidence="4" id="KW-0768">Sushi</keyword>
<keyword evidence="3 4" id="KW-1015">Disulfide bond</keyword>
<gene>
    <name evidence="6" type="primary">lev-9</name>
    <name evidence="6" type="ORF">EVAR_36427_1</name>
</gene>
<keyword evidence="7" id="KW-1185">Reference proteome</keyword>